<proteinExistence type="predicted"/>
<sequence length="105" mass="11719">MNAKRSCEDQAAAASILVVVSFRCIGVGRPRFRKLVMFMFRTAAMVSIASVSANTPTTFKQLPSLMYVTFVLDIVVAMIFTIEMFSKMYIQGTFSPAACQVMKDW</sequence>
<dbReference type="GO" id="GO:0032224">
    <property type="term" value="P:positive regulation of synaptic transmission, cholinergic"/>
    <property type="evidence" value="ECO:0007669"/>
    <property type="project" value="TreeGrafter"/>
</dbReference>
<keyword evidence="3" id="KW-1185">Reference proteome</keyword>
<reference evidence="2" key="1">
    <citation type="submission" date="2018-11" db="EMBL/GenBank/DDBJ databases">
        <authorList>
            <consortium name="Pathogen Informatics"/>
        </authorList>
    </citation>
    <scope>NUCLEOTIDE SEQUENCE</scope>
</reference>
<keyword evidence="1" id="KW-0812">Transmembrane</keyword>
<accession>A0A448WMN4</accession>
<feature type="transmembrane region" description="Helical" evidence="1">
    <location>
        <begin position="35"/>
        <end position="53"/>
    </location>
</feature>
<feature type="transmembrane region" description="Helical" evidence="1">
    <location>
        <begin position="65"/>
        <end position="85"/>
    </location>
</feature>
<dbReference type="EMBL" id="CAAALY010024903">
    <property type="protein sequence ID" value="VEL15525.1"/>
    <property type="molecule type" value="Genomic_DNA"/>
</dbReference>
<keyword evidence="1" id="KW-1133">Transmembrane helix</keyword>
<dbReference type="InterPro" id="IPR028823">
    <property type="entry name" value="NALCN"/>
</dbReference>
<gene>
    <name evidence="2" type="ORF">PXEA_LOCUS8965</name>
</gene>
<evidence type="ECO:0000313" key="3">
    <source>
        <dbReference type="Proteomes" id="UP000784294"/>
    </source>
</evidence>
<dbReference type="AlphaFoldDB" id="A0A448WMN4"/>
<evidence type="ECO:0000256" key="1">
    <source>
        <dbReference type="SAM" id="Phobius"/>
    </source>
</evidence>
<comment type="caution">
    <text evidence="2">The sequence shown here is derived from an EMBL/GenBank/DDBJ whole genome shotgun (WGS) entry which is preliminary data.</text>
</comment>
<keyword evidence="1" id="KW-0472">Membrane</keyword>
<dbReference type="OrthoDB" id="6257959at2759"/>
<evidence type="ECO:0000313" key="2">
    <source>
        <dbReference type="EMBL" id="VEL15525.1"/>
    </source>
</evidence>
<evidence type="ECO:0008006" key="4">
    <source>
        <dbReference type="Google" id="ProtNLM"/>
    </source>
</evidence>
<name>A0A448WMN4_9PLAT</name>
<protein>
    <recommendedName>
        <fullName evidence="4">Ion transport domain-containing protein</fullName>
    </recommendedName>
</protein>
<dbReference type="GO" id="GO:0005886">
    <property type="term" value="C:plasma membrane"/>
    <property type="evidence" value="ECO:0007669"/>
    <property type="project" value="TreeGrafter"/>
</dbReference>
<dbReference type="Proteomes" id="UP000784294">
    <property type="component" value="Unassembled WGS sequence"/>
</dbReference>
<dbReference type="GO" id="GO:0005261">
    <property type="term" value="F:monoatomic cation channel activity"/>
    <property type="evidence" value="ECO:0007669"/>
    <property type="project" value="InterPro"/>
</dbReference>
<dbReference type="PANTHER" id="PTHR46141">
    <property type="entry name" value="SODIUM LEAK CHANNEL NON-SELECTIVE PROTEIN"/>
    <property type="match status" value="1"/>
</dbReference>
<organism evidence="2 3">
    <name type="scientific">Protopolystoma xenopodis</name>
    <dbReference type="NCBI Taxonomy" id="117903"/>
    <lineage>
        <taxon>Eukaryota</taxon>
        <taxon>Metazoa</taxon>
        <taxon>Spiralia</taxon>
        <taxon>Lophotrochozoa</taxon>
        <taxon>Platyhelminthes</taxon>
        <taxon>Monogenea</taxon>
        <taxon>Polyopisthocotylea</taxon>
        <taxon>Polystomatidea</taxon>
        <taxon>Polystomatidae</taxon>
        <taxon>Protopolystoma</taxon>
    </lineage>
</organism>
<dbReference type="PANTHER" id="PTHR46141:SF1">
    <property type="entry name" value="SODIUM LEAK CHANNEL NALCN"/>
    <property type="match status" value="1"/>
</dbReference>
<dbReference type="GO" id="GO:0032230">
    <property type="term" value="P:positive regulation of synaptic transmission, GABAergic"/>
    <property type="evidence" value="ECO:0007669"/>
    <property type="project" value="TreeGrafter"/>
</dbReference>